<dbReference type="Gene3D" id="2.40.30.90">
    <property type="entry name" value="Bacterial fluorinating enzyme like"/>
    <property type="match status" value="1"/>
</dbReference>
<comment type="caution">
    <text evidence="5">The sequence shown here is derived from an EMBL/GenBank/DDBJ whole genome shotgun (WGS) entry which is preliminary data.</text>
</comment>
<dbReference type="EMBL" id="SMFV01000002">
    <property type="protein sequence ID" value="TCK05206.1"/>
    <property type="molecule type" value="Genomic_DNA"/>
</dbReference>
<comment type="similarity">
    <text evidence="2">Belongs to the SAM hydrolase / SAM-dependent halogenase family.</text>
</comment>
<gene>
    <name evidence="5" type="ORF">CLV27_0632</name>
</gene>
<evidence type="ECO:0000256" key="2">
    <source>
        <dbReference type="ARBA" id="ARBA00024035"/>
    </source>
</evidence>
<protein>
    <recommendedName>
        <fullName evidence="7">Adenosyl-chloride synthase</fullName>
    </recommendedName>
</protein>
<dbReference type="Pfam" id="PF20257">
    <property type="entry name" value="SAM_HAT_C"/>
    <property type="match status" value="1"/>
</dbReference>
<dbReference type="PANTHER" id="PTHR35092:SF1">
    <property type="entry name" value="CHLORINASE MJ1651"/>
    <property type="match status" value="1"/>
</dbReference>
<feature type="domain" description="S-adenosyl-l-methionine hydroxide adenosyltransferase C-terminal" evidence="4">
    <location>
        <begin position="175"/>
        <end position="252"/>
    </location>
</feature>
<keyword evidence="6" id="KW-1185">Reference proteome</keyword>
<dbReference type="Gene3D" id="3.40.50.10790">
    <property type="entry name" value="S-adenosyl-l-methionine hydroxide adenosyltransferase, N-terminal"/>
    <property type="match status" value="1"/>
</dbReference>
<dbReference type="InterPro" id="IPR023227">
    <property type="entry name" value="SAM_OH_AdoTrfase_C_sf"/>
</dbReference>
<evidence type="ECO:0000313" key="5">
    <source>
        <dbReference type="EMBL" id="TCK05206.1"/>
    </source>
</evidence>
<accession>A0A4V2PDH5</accession>
<dbReference type="InterPro" id="IPR023228">
    <property type="entry name" value="SAM_OH_AdoTrfase_N_sf"/>
</dbReference>
<evidence type="ECO:0000259" key="4">
    <source>
        <dbReference type="Pfam" id="PF20257"/>
    </source>
</evidence>
<name>A0A4V2PDH5_9BACT</name>
<dbReference type="PIRSF" id="PIRSF006779">
    <property type="entry name" value="UCP006779"/>
    <property type="match status" value="1"/>
</dbReference>
<organism evidence="5 6">
    <name type="scientific">Phorcysia thermohydrogeniphila</name>
    <dbReference type="NCBI Taxonomy" id="936138"/>
    <lineage>
        <taxon>Bacteria</taxon>
        <taxon>Pseudomonadati</taxon>
        <taxon>Aquificota</taxon>
        <taxon>Aquificia</taxon>
        <taxon>Desulfurobacteriales</taxon>
        <taxon>Desulfurobacteriaceae</taxon>
        <taxon>Phorcysia</taxon>
    </lineage>
</organism>
<dbReference type="SUPFAM" id="SSF102522">
    <property type="entry name" value="Bacterial fluorinating enzyme, N-terminal domain"/>
    <property type="match status" value="1"/>
</dbReference>
<evidence type="ECO:0000256" key="1">
    <source>
        <dbReference type="ARBA" id="ARBA00022691"/>
    </source>
</evidence>
<sequence length="257" mass="28670">MEGLVAIISDYGLKDHYVGTLHGAIKLISPDVQIVDITHNVRPFDLVDAAVKLKWSYKYFPRGTVFLVLVDPDPTAEPIIVTTERFFVVCPNNGVGSLMFEEEPPEKVYRINADHYFISGEGNFRGRNQLAPIAAELSRLGSARHFGEELEMSKLKRFRLPQPTEVSPGVVETIILDIDHFGNIVLNLEYNGKEPLYAEVAGKRIQKVKSSFAGVQKGELFLSVNPEGYFQIVAYMASAAQLLQAKRGMKVRVVFQG</sequence>
<dbReference type="PANTHER" id="PTHR35092">
    <property type="entry name" value="CHLORINASE MJ1651"/>
    <property type="match status" value="1"/>
</dbReference>
<reference evidence="5 6" key="1">
    <citation type="submission" date="2019-03" db="EMBL/GenBank/DDBJ databases">
        <title>Genomic Encyclopedia of Archaeal and Bacterial Type Strains, Phase II (KMG-II): from individual species to whole genera.</title>
        <authorList>
            <person name="Goeker M."/>
        </authorList>
    </citation>
    <scope>NUCLEOTIDE SEQUENCE [LARGE SCALE GENOMIC DNA]</scope>
    <source>
        <strain evidence="5 6">DSM 24425</strain>
    </source>
</reference>
<dbReference type="Proteomes" id="UP000295777">
    <property type="component" value="Unassembled WGS sequence"/>
</dbReference>
<dbReference type="RefSeq" id="WP_132525721.1">
    <property type="nucleotide sequence ID" value="NZ_SMFV01000002.1"/>
</dbReference>
<dbReference type="SUPFAM" id="SSF101852">
    <property type="entry name" value="Bacterial fluorinating enzyme, C-terminal domain"/>
    <property type="match status" value="1"/>
</dbReference>
<dbReference type="InterPro" id="IPR002747">
    <property type="entry name" value="SAM_OH_AdoTrfase"/>
</dbReference>
<dbReference type="Pfam" id="PF01887">
    <property type="entry name" value="SAM_HAT_N"/>
    <property type="match status" value="1"/>
</dbReference>
<evidence type="ECO:0008006" key="7">
    <source>
        <dbReference type="Google" id="ProtNLM"/>
    </source>
</evidence>
<dbReference type="OrthoDB" id="9792195at2"/>
<keyword evidence="1" id="KW-0949">S-adenosyl-L-methionine</keyword>
<evidence type="ECO:0000313" key="6">
    <source>
        <dbReference type="Proteomes" id="UP000295777"/>
    </source>
</evidence>
<feature type="domain" description="S-adenosyl-l-methionine hydroxide adenosyltransferase N-terminal" evidence="3">
    <location>
        <begin position="5"/>
        <end position="146"/>
    </location>
</feature>
<evidence type="ECO:0000259" key="3">
    <source>
        <dbReference type="Pfam" id="PF01887"/>
    </source>
</evidence>
<dbReference type="AlphaFoldDB" id="A0A4V2PDH5"/>
<dbReference type="InterPro" id="IPR046469">
    <property type="entry name" value="SAM_HAT_N"/>
</dbReference>
<dbReference type="InterPro" id="IPR046470">
    <property type="entry name" value="SAM_HAT_C"/>
</dbReference>
<proteinExistence type="inferred from homology"/>